<dbReference type="Gene3D" id="3.40.920.10">
    <property type="entry name" value="Pyruvate-ferredoxin oxidoreductase, PFOR, domain III"/>
    <property type="match status" value="1"/>
</dbReference>
<dbReference type="NCBIfam" id="TIGR02175">
    <property type="entry name" value="PorC_KorC"/>
    <property type="match status" value="1"/>
</dbReference>
<keyword evidence="1" id="KW-0560">Oxidoreductase</keyword>
<dbReference type="InterPro" id="IPR052554">
    <property type="entry name" value="2-oxoglutarate_synth_KorC"/>
</dbReference>
<dbReference type="PANTHER" id="PTHR42730:SF1">
    <property type="entry name" value="2-OXOGLUTARATE SYNTHASE SUBUNIT KORC"/>
    <property type="match status" value="1"/>
</dbReference>
<dbReference type="EMBL" id="FQXJ01000009">
    <property type="protein sequence ID" value="SHI17094.1"/>
    <property type="molecule type" value="Genomic_DNA"/>
</dbReference>
<dbReference type="InterPro" id="IPR019752">
    <property type="entry name" value="Pyrv/ketoisovalerate_OxRed_cat"/>
</dbReference>
<dbReference type="InterPro" id="IPR011894">
    <property type="entry name" value="PorC_KorC"/>
</dbReference>
<evidence type="ECO:0000256" key="1">
    <source>
        <dbReference type="ARBA" id="ARBA00023002"/>
    </source>
</evidence>
<dbReference type="InterPro" id="IPR002869">
    <property type="entry name" value="Pyrv_flavodox_OxRed_cen"/>
</dbReference>
<dbReference type="STRING" id="1121420.SAMN02746098_02753"/>
<evidence type="ECO:0000259" key="2">
    <source>
        <dbReference type="Pfam" id="PF01558"/>
    </source>
</evidence>
<accession>A0A1M5YYZ5</accession>
<reference evidence="4" key="1">
    <citation type="submission" date="2016-11" db="EMBL/GenBank/DDBJ databases">
        <authorList>
            <person name="Varghese N."/>
            <person name="Submissions S."/>
        </authorList>
    </citation>
    <scope>NUCLEOTIDE SEQUENCE [LARGE SCALE GENOMIC DNA]</scope>
    <source>
        <strain evidence="4">DSM 15449</strain>
    </source>
</reference>
<proteinExistence type="predicted"/>
<dbReference type="SUPFAM" id="SSF53323">
    <property type="entry name" value="Pyruvate-ferredoxin oxidoreductase, PFOR, domain III"/>
    <property type="match status" value="1"/>
</dbReference>
<dbReference type="GO" id="GO:0016625">
    <property type="term" value="F:oxidoreductase activity, acting on the aldehyde or oxo group of donors, iron-sulfur protein as acceptor"/>
    <property type="evidence" value="ECO:0007669"/>
    <property type="project" value="InterPro"/>
</dbReference>
<sequence length="190" mass="20817">MLHEIILAGFGGQGVMSMGQLLAYAGLVEGKRVSWIPSYGPEMRGGTANCSVTISDEEVSSPIITEPDTLIVLNRPSLEKFEQDVKPGGRLLINSSLIDIEPKRQDLKVLKIPVTELGREILGNNRVSNMIILGAFVELTRAVSLESVIGALKKVLPEYRHNLIPLNRKALETGIELAKGREFLHFRSCG</sequence>
<gene>
    <name evidence="3" type="ORF">SAMN02746098_02753</name>
</gene>
<dbReference type="PANTHER" id="PTHR42730">
    <property type="entry name" value="2-OXOGLUTARATE SYNTHASE SUBUNIT KORC"/>
    <property type="match status" value="1"/>
</dbReference>
<name>A0A1M5YYZ5_9FIRM</name>
<dbReference type="RefSeq" id="WP_073030299.1">
    <property type="nucleotide sequence ID" value="NZ_FQXJ01000009.1"/>
</dbReference>
<dbReference type="Pfam" id="PF01558">
    <property type="entry name" value="POR"/>
    <property type="match status" value="1"/>
</dbReference>
<feature type="domain" description="Pyruvate/ketoisovalerate oxidoreductase catalytic" evidence="2">
    <location>
        <begin position="11"/>
        <end position="176"/>
    </location>
</feature>
<dbReference type="OrthoDB" id="9789125at2"/>
<evidence type="ECO:0000313" key="3">
    <source>
        <dbReference type="EMBL" id="SHI17094.1"/>
    </source>
</evidence>
<organism evidence="3 4">
    <name type="scientific">Desulfosporosinus lacus DSM 15449</name>
    <dbReference type="NCBI Taxonomy" id="1121420"/>
    <lineage>
        <taxon>Bacteria</taxon>
        <taxon>Bacillati</taxon>
        <taxon>Bacillota</taxon>
        <taxon>Clostridia</taxon>
        <taxon>Eubacteriales</taxon>
        <taxon>Desulfitobacteriaceae</taxon>
        <taxon>Desulfosporosinus</taxon>
    </lineage>
</organism>
<keyword evidence="4" id="KW-1185">Reference proteome</keyword>
<dbReference type="AlphaFoldDB" id="A0A1M5YYZ5"/>
<evidence type="ECO:0000313" key="4">
    <source>
        <dbReference type="Proteomes" id="UP000183954"/>
    </source>
</evidence>
<dbReference type="Proteomes" id="UP000183954">
    <property type="component" value="Unassembled WGS sequence"/>
</dbReference>
<protein>
    <submittedName>
        <fullName evidence="3">2-oxoglutarate ferredoxin oxidoreductase subunit gamma</fullName>
    </submittedName>
</protein>